<evidence type="ECO:0000313" key="3">
    <source>
        <dbReference type="Proteomes" id="UP000800200"/>
    </source>
</evidence>
<protein>
    <submittedName>
        <fullName evidence="2">Uncharacterized protein</fullName>
    </submittedName>
</protein>
<feature type="compositionally biased region" description="Low complexity" evidence="1">
    <location>
        <begin position="153"/>
        <end position="168"/>
    </location>
</feature>
<evidence type="ECO:0000313" key="2">
    <source>
        <dbReference type="EMBL" id="KAF2176681.1"/>
    </source>
</evidence>
<dbReference type="AlphaFoldDB" id="A0A6A6DB53"/>
<dbReference type="EMBL" id="ML994703">
    <property type="protein sequence ID" value="KAF2176681.1"/>
    <property type="molecule type" value="Genomic_DNA"/>
</dbReference>
<organism evidence="2 3">
    <name type="scientific">Zopfia rhizophila CBS 207.26</name>
    <dbReference type="NCBI Taxonomy" id="1314779"/>
    <lineage>
        <taxon>Eukaryota</taxon>
        <taxon>Fungi</taxon>
        <taxon>Dikarya</taxon>
        <taxon>Ascomycota</taxon>
        <taxon>Pezizomycotina</taxon>
        <taxon>Dothideomycetes</taxon>
        <taxon>Dothideomycetes incertae sedis</taxon>
        <taxon>Zopfiaceae</taxon>
        <taxon>Zopfia</taxon>
    </lineage>
</organism>
<evidence type="ECO:0000256" key="1">
    <source>
        <dbReference type="SAM" id="MobiDB-lite"/>
    </source>
</evidence>
<dbReference type="Proteomes" id="UP000800200">
    <property type="component" value="Unassembled WGS sequence"/>
</dbReference>
<name>A0A6A6DB53_9PEZI</name>
<gene>
    <name evidence="2" type="ORF">K469DRAFT_755533</name>
</gene>
<accession>A0A6A6DB53</accession>
<feature type="region of interest" description="Disordered" evidence="1">
    <location>
        <begin position="153"/>
        <end position="187"/>
    </location>
</feature>
<proteinExistence type="predicted"/>
<sequence>MMSPKDGIPDGEHPRDGGNREDPPLGTGSGHTLNIKESPKHIDNLVLIRFVSEFGIHSFNTKFTNNFYTMARSCAPFSTFFFIPVVFKSRCWRRCAIGGTTLAVFESRQSISSRANEAQQNRTNHKPTISISSISLGAGCVFSGQYKRRSHTLSLSSSTRRTGGRFLSPIDDDPVGASRPADQPKEA</sequence>
<reference evidence="2" key="1">
    <citation type="journal article" date="2020" name="Stud. Mycol.">
        <title>101 Dothideomycetes genomes: a test case for predicting lifestyles and emergence of pathogens.</title>
        <authorList>
            <person name="Haridas S."/>
            <person name="Albert R."/>
            <person name="Binder M."/>
            <person name="Bloem J."/>
            <person name="Labutti K."/>
            <person name="Salamov A."/>
            <person name="Andreopoulos B."/>
            <person name="Baker S."/>
            <person name="Barry K."/>
            <person name="Bills G."/>
            <person name="Bluhm B."/>
            <person name="Cannon C."/>
            <person name="Castanera R."/>
            <person name="Culley D."/>
            <person name="Daum C."/>
            <person name="Ezra D."/>
            <person name="Gonzalez J."/>
            <person name="Henrissat B."/>
            <person name="Kuo A."/>
            <person name="Liang C."/>
            <person name="Lipzen A."/>
            <person name="Lutzoni F."/>
            <person name="Magnuson J."/>
            <person name="Mondo S."/>
            <person name="Nolan M."/>
            <person name="Ohm R."/>
            <person name="Pangilinan J."/>
            <person name="Park H.-J."/>
            <person name="Ramirez L."/>
            <person name="Alfaro M."/>
            <person name="Sun H."/>
            <person name="Tritt A."/>
            <person name="Yoshinaga Y."/>
            <person name="Zwiers L.-H."/>
            <person name="Turgeon B."/>
            <person name="Goodwin S."/>
            <person name="Spatafora J."/>
            <person name="Crous P."/>
            <person name="Grigoriev I."/>
        </authorList>
    </citation>
    <scope>NUCLEOTIDE SEQUENCE</scope>
    <source>
        <strain evidence="2">CBS 207.26</strain>
    </source>
</reference>
<feature type="region of interest" description="Disordered" evidence="1">
    <location>
        <begin position="1"/>
        <end position="36"/>
    </location>
</feature>
<keyword evidence="3" id="KW-1185">Reference proteome</keyword>
<feature type="compositionally biased region" description="Basic and acidic residues" evidence="1">
    <location>
        <begin position="7"/>
        <end position="23"/>
    </location>
</feature>